<dbReference type="InterPro" id="IPR006139">
    <property type="entry name" value="D-isomer_2_OHA_DH_cat_dom"/>
</dbReference>
<dbReference type="InterPro" id="IPR006140">
    <property type="entry name" value="D-isomer_DH_NAD-bd"/>
</dbReference>
<evidence type="ECO:0000256" key="1">
    <source>
        <dbReference type="ARBA" id="ARBA00022490"/>
    </source>
</evidence>
<comment type="subcellular location">
    <subcellularLocation>
        <location evidence="5">Cytoplasm</location>
    </subcellularLocation>
</comment>
<feature type="binding site" evidence="5">
    <location>
        <position position="46"/>
    </location>
    <ligand>
        <name>substrate</name>
    </ligand>
</feature>
<dbReference type="EC" id="1.1.1.290" evidence="5"/>
<feature type="active site" evidence="5">
    <location>
        <position position="210"/>
    </location>
</feature>
<dbReference type="Pfam" id="PF00389">
    <property type="entry name" value="2-Hacid_dh"/>
    <property type="match status" value="1"/>
</dbReference>
<evidence type="ECO:0000256" key="5">
    <source>
        <dbReference type="HAMAP-Rule" id="MF_01825"/>
    </source>
</evidence>
<comment type="caution">
    <text evidence="5">Lacks conserved residue(s) required for the propagation of feature annotation.</text>
</comment>
<dbReference type="Gene3D" id="3.40.50.720">
    <property type="entry name" value="NAD(P)-binding Rossmann-like Domain"/>
    <property type="match status" value="2"/>
</dbReference>
<feature type="binding site" evidence="5">
    <location>
        <position position="258"/>
    </location>
    <ligand>
        <name>substrate</name>
    </ligand>
</feature>
<comment type="function">
    <text evidence="5">Catalyzes the oxidation of erythronate-4-phosphate to 3-hydroxy-2-oxo-4-phosphonooxybutanoate.</text>
</comment>
<dbReference type="InterPro" id="IPR036291">
    <property type="entry name" value="NAD(P)-bd_dom_sf"/>
</dbReference>
<dbReference type="RefSeq" id="WP_309203411.1">
    <property type="nucleotide sequence ID" value="NZ_CP133548.1"/>
</dbReference>
<organism evidence="8 9">
    <name type="scientific">Pleionea litopenaei</name>
    <dbReference type="NCBI Taxonomy" id="3070815"/>
    <lineage>
        <taxon>Bacteria</taxon>
        <taxon>Pseudomonadati</taxon>
        <taxon>Pseudomonadota</taxon>
        <taxon>Gammaproteobacteria</taxon>
        <taxon>Oceanospirillales</taxon>
        <taxon>Pleioneaceae</taxon>
        <taxon>Pleionea</taxon>
    </lineage>
</organism>
<dbReference type="Pfam" id="PF02826">
    <property type="entry name" value="2-Hacid_dh_C"/>
    <property type="match status" value="1"/>
</dbReference>
<feature type="active site" evidence="5">
    <location>
        <position position="237"/>
    </location>
</feature>
<protein>
    <recommendedName>
        <fullName evidence="5">Erythronate-4-phosphate dehydrogenase</fullName>
        <ecNumber evidence="5">1.1.1.290</ecNumber>
    </recommendedName>
</protein>
<name>A0AA51X7D7_9GAMM</name>
<dbReference type="GO" id="GO:0008615">
    <property type="term" value="P:pyridoxine biosynthetic process"/>
    <property type="evidence" value="ECO:0007669"/>
    <property type="project" value="UniProtKB-UniRule"/>
</dbReference>
<keyword evidence="4 5" id="KW-0664">Pyridoxine biosynthesis</keyword>
<dbReference type="HAMAP" id="MF_01825">
    <property type="entry name" value="PdxB"/>
    <property type="match status" value="1"/>
</dbReference>
<evidence type="ECO:0000256" key="2">
    <source>
        <dbReference type="ARBA" id="ARBA00023002"/>
    </source>
</evidence>
<proteinExistence type="inferred from homology"/>
<comment type="catalytic activity">
    <reaction evidence="5">
        <text>4-phospho-D-erythronate + NAD(+) = (R)-3-hydroxy-2-oxo-4-phosphooxybutanoate + NADH + H(+)</text>
        <dbReference type="Rhea" id="RHEA:18829"/>
        <dbReference type="ChEBI" id="CHEBI:15378"/>
        <dbReference type="ChEBI" id="CHEBI:57540"/>
        <dbReference type="ChEBI" id="CHEBI:57945"/>
        <dbReference type="ChEBI" id="CHEBI:58538"/>
        <dbReference type="ChEBI" id="CHEBI:58766"/>
        <dbReference type="EC" id="1.1.1.290"/>
    </reaction>
</comment>
<feature type="active site" description="Proton donor" evidence="5">
    <location>
        <position position="254"/>
    </location>
</feature>
<dbReference type="GO" id="GO:0033711">
    <property type="term" value="F:4-phosphoerythronate dehydrogenase activity"/>
    <property type="evidence" value="ECO:0007669"/>
    <property type="project" value="UniProtKB-EC"/>
</dbReference>
<dbReference type="PANTHER" id="PTHR42938:SF9">
    <property type="entry name" value="FORMATE DEHYDROGENASE 1"/>
    <property type="match status" value="1"/>
</dbReference>
<dbReference type="GO" id="GO:0051287">
    <property type="term" value="F:NAD binding"/>
    <property type="evidence" value="ECO:0007669"/>
    <property type="project" value="InterPro"/>
</dbReference>
<evidence type="ECO:0000259" key="7">
    <source>
        <dbReference type="Pfam" id="PF02826"/>
    </source>
</evidence>
<dbReference type="InterPro" id="IPR020921">
    <property type="entry name" value="Erythronate-4-P_DHase"/>
</dbReference>
<dbReference type="EMBL" id="CP133548">
    <property type="protein sequence ID" value="WMS88207.1"/>
    <property type="molecule type" value="Genomic_DNA"/>
</dbReference>
<evidence type="ECO:0000259" key="6">
    <source>
        <dbReference type="Pfam" id="PF00389"/>
    </source>
</evidence>
<keyword evidence="9" id="KW-1185">Reference proteome</keyword>
<keyword evidence="3 5" id="KW-0520">NAD</keyword>
<evidence type="ECO:0000256" key="3">
    <source>
        <dbReference type="ARBA" id="ARBA00023027"/>
    </source>
</evidence>
<evidence type="ECO:0000313" key="8">
    <source>
        <dbReference type="EMBL" id="WMS88207.1"/>
    </source>
</evidence>
<evidence type="ECO:0000256" key="4">
    <source>
        <dbReference type="ARBA" id="ARBA00023096"/>
    </source>
</evidence>
<feature type="binding site" evidence="5">
    <location>
        <position position="232"/>
    </location>
    <ligand>
        <name>NAD(+)</name>
        <dbReference type="ChEBI" id="CHEBI:57540"/>
    </ligand>
</feature>
<comment type="subunit">
    <text evidence="5">Homodimer.</text>
</comment>
<feature type="binding site" evidence="5">
    <location>
        <position position="257"/>
    </location>
    <ligand>
        <name>NAD(+)</name>
        <dbReference type="ChEBI" id="CHEBI:57540"/>
    </ligand>
</feature>
<dbReference type="SUPFAM" id="SSF52283">
    <property type="entry name" value="Formate/glycerate dehydrogenase catalytic domain-like"/>
    <property type="match status" value="1"/>
</dbReference>
<feature type="binding site" evidence="5">
    <location>
        <position position="147"/>
    </location>
    <ligand>
        <name>NAD(+)</name>
        <dbReference type="ChEBI" id="CHEBI:57540"/>
    </ligand>
</feature>
<reference evidence="8 9" key="1">
    <citation type="submission" date="2023-08" db="EMBL/GenBank/DDBJ databases">
        <title>Pleionea litopenaei sp. nov., isolated from stomach of juvenile Litopenaeus vannamei.</title>
        <authorList>
            <person name="Rho A.M."/>
            <person name="Hwang C.Y."/>
        </authorList>
    </citation>
    <scope>NUCLEOTIDE SEQUENCE [LARGE SCALE GENOMIC DNA]</scope>
    <source>
        <strain evidence="8 9">HL-JVS1</strain>
    </source>
</reference>
<dbReference type="KEGG" id="plei:Q9312_04650"/>
<dbReference type="Proteomes" id="UP001239782">
    <property type="component" value="Chromosome"/>
</dbReference>
<comment type="similarity">
    <text evidence="5">Belongs to the D-isomer specific 2-hydroxyacid dehydrogenase family. PdxB subfamily.</text>
</comment>
<gene>
    <name evidence="5" type="primary">pdxB</name>
    <name evidence="8" type="ORF">Q9312_04650</name>
</gene>
<keyword evidence="2 5" id="KW-0560">Oxidoreductase</keyword>
<evidence type="ECO:0000313" key="9">
    <source>
        <dbReference type="Proteomes" id="UP001239782"/>
    </source>
</evidence>
<feature type="binding site" evidence="5">
    <location>
        <position position="67"/>
    </location>
    <ligand>
        <name>substrate</name>
    </ligand>
</feature>
<dbReference type="PANTHER" id="PTHR42938">
    <property type="entry name" value="FORMATE DEHYDROGENASE 1"/>
    <property type="match status" value="1"/>
</dbReference>
<comment type="pathway">
    <text evidence="5">Cofactor biosynthesis; pyridoxine 5'-phosphate biosynthesis; pyridoxine 5'-phosphate from D-erythrose 4-phosphate: step 2/5.</text>
</comment>
<dbReference type="SUPFAM" id="SSF51735">
    <property type="entry name" value="NAD(P)-binding Rossmann-fold domains"/>
    <property type="match status" value="1"/>
</dbReference>
<sequence length="370" mass="41237">MIRVLVDNAIPFLNELMPPEVAVTSVPGDKISSELCQNHQALIVRSITQVNRELVEGTSIEFVGSATIGIDHIDTEYLHNTGIHWSNAPGCNAMAVVQYVLSAIAYWNLKKNFMFQNTAVGIVGFGEVGRRLHQTLTDLGASVVVFDPFKKDLIGINQVFSLERLIEAANIITFHVPLTQHGLFPTYQMFNSNLIQNYSLAGKLIINSSRGNVFTEAAISEWVMRGGQCVLDVWPDEPNISSNLLSNLLLGTSHIAGYSLEGKLNASASVINQLSRHFKLKDDFGQLNFKGELTDQQLLEDEFITDINQWLLTSYNIEADSMALKMLKTDNLSEGFSGLRNSYAFRHDFRGQSSNHAVFSKLLRGWKRLN</sequence>
<keyword evidence="1 5" id="KW-0963">Cytoplasm</keyword>
<dbReference type="GO" id="GO:0005737">
    <property type="term" value="C:cytoplasm"/>
    <property type="evidence" value="ECO:0007669"/>
    <property type="project" value="UniProtKB-SubCell"/>
</dbReference>
<dbReference type="CDD" id="cd12158">
    <property type="entry name" value="ErythrP_dh"/>
    <property type="match status" value="1"/>
</dbReference>
<dbReference type="AlphaFoldDB" id="A0AA51X7D7"/>
<feature type="domain" description="D-isomer specific 2-hydroxyacid dehydrogenase NAD-binding" evidence="7">
    <location>
        <begin position="115"/>
        <end position="256"/>
    </location>
</feature>
<feature type="domain" description="D-isomer specific 2-hydroxyacid dehydrogenase catalytic" evidence="6">
    <location>
        <begin position="20"/>
        <end position="279"/>
    </location>
</feature>
<accession>A0AA51X7D7</accession>